<dbReference type="GO" id="GO:0003677">
    <property type="term" value="F:DNA binding"/>
    <property type="evidence" value="ECO:0007669"/>
    <property type="project" value="InterPro"/>
</dbReference>
<evidence type="ECO:0000313" key="2">
    <source>
        <dbReference type="EMBL" id="TSB01790.1"/>
    </source>
</evidence>
<name>A0A553WAS5_9SPHN</name>
<proteinExistence type="predicted"/>
<dbReference type="InterPro" id="IPR016032">
    <property type="entry name" value="Sig_transdc_resp-reg_C-effctor"/>
</dbReference>
<organism evidence="2 3">
    <name type="scientific">Sphingorhabdus contaminans</name>
    <dbReference type="NCBI Taxonomy" id="1343899"/>
    <lineage>
        <taxon>Bacteria</taxon>
        <taxon>Pseudomonadati</taxon>
        <taxon>Pseudomonadota</taxon>
        <taxon>Alphaproteobacteria</taxon>
        <taxon>Sphingomonadales</taxon>
        <taxon>Sphingomonadaceae</taxon>
        <taxon>Sphingorhabdus</taxon>
    </lineage>
</organism>
<keyword evidence="3" id="KW-1185">Reference proteome</keyword>
<dbReference type="AlphaFoldDB" id="A0A553WAS5"/>
<dbReference type="InterPro" id="IPR000792">
    <property type="entry name" value="Tscrpt_reg_LuxR_C"/>
</dbReference>
<evidence type="ECO:0000259" key="1">
    <source>
        <dbReference type="SMART" id="SM00421"/>
    </source>
</evidence>
<dbReference type="OrthoDB" id="7855389at2"/>
<dbReference type="Proteomes" id="UP000320160">
    <property type="component" value="Unassembled WGS sequence"/>
</dbReference>
<protein>
    <submittedName>
        <fullName evidence="2">Helix-turn-helix transcriptional regulator</fullName>
    </submittedName>
</protein>
<evidence type="ECO:0000313" key="3">
    <source>
        <dbReference type="Proteomes" id="UP000320160"/>
    </source>
</evidence>
<dbReference type="InterPro" id="IPR036388">
    <property type="entry name" value="WH-like_DNA-bd_sf"/>
</dbReference>
<sequence length="360" mass="39859">MRTDDDSLLQSLYEGMFEAPLWRGFLNKLLAKTGADTVKLLFQPSDEERIIELSAGDAAVLDETMLPEGGRRIGDSIAFRAMRPNRVYAENELLDLSDTKQRDVFSNAEKFKQLRAIRVTEPGGLDLWLLCSGGRNIGSATSALLTALAPHLQIALRSHAALERERFRSTITGQAFDRLKMGWLSLDAGCHIIDATDNLDQLFQWGSVLRRGRYDRLVPASPSIDRALTSLVKSFAVNRDARPQAFNLSKDPWVEMLVTPHQSLTFAGSRMPVAIVYISGDRRSQADRCDQLVDLFGLLPSEARLAWMLAHTTSISEAADALGLTVETARNYSKKIYAKTGARGHAELVRIILTSVLAIS</sequence>
<dbReference type="EMBL" id="VKKU01000002">
    <property type="protein sequence ID" value="TSB01790.1"/>
    <property type="molecule type" value="Genomic_DNA"/>
</dbReference>
<comment type="caution">
    <text evidence="2">The sequence shown here is derived from an EMBL/GenBank/DDBJ whole genome shotgun (WGS) entry which is preliminary data.</text>
</comment>
<dbReference type="Gene3D" id="1.10.10.10">
    <property type="entry name" value="Winged helix-like DNA-binding domain superfamily/Winged helix DNA-binding domain"/>
    <property type="match status" value="1"/>
</dbReference>
<feature type="domain" description="HTH luxR-type" evidence="1">
    <location>
        <begin position="295"/>
        <end position="352"/>
    </location>
</feature>
<dbReference type="RefSeq" id="WP_143777010.1">
    <property type="nucleotide sequence ID" value="NZ_VKKU01000002.1"/>
</dbReference>
<reference evidence="2 3" key="1">
    <citation type="submission" date="2019-07" db="EMBL/GenBank/DDBJ databases">
        <authorList>
            <person name="Park M."/>
        </authorList>
    </citation>
    <scope>NUCLEOTIDE SEQUENCE [LARGE SCALE GENOMIC DNA]</scope>
    <source>
        <strain evidence="2 3">KCTC32445</strain>
    </source>
</reference>
<dbReference type="GO" id="GO:0006355">
    <property type="term" value="P:regulation of DNA-templated transcription"/>
    <property type="evidence" value="ECO:0007669"/>
    <property type="project" value="InterPro"/>
</dbReference>
<dbReference type="SMART" id="SM00421">
    <property type="entry name" value="HTH_LUXR"/>
    <property type="match status" value="1"/>
</dbReference>
<gene>
    <name evidence="2" type="ORF">FOM92_11505</name>
</gene>
<dbReference type="SUPFAM" id="SSF46894">
    <property type="entry name" value="C-terminal effector domain of the bipartite response regulators"/>
    <property type="match status" value="1"/>
</dbReference>
<accession>A0A553WAS5</accession>